<dbReference type="Proteomes" id="UP000436483">
    <property type="component" value="Unassembled WGS sequence"/>
</dbReference>
<reference evidence="1 2" key="2">
    <citation type="submission" date="2020-01" db="EMBL/GenBank/DDBJ databases">
        <title>Microvirga sp. nov., an arsenate reduction bacterium isolated from Tibet hotspring sediments.</title>
        <authorList>
            <person name="Xian W.-D."/>
            <person name="Li W.-J."/>
        </authorList>
    </citation>
    <scope>NUCLEOTIDE SEQUENCE [LARGE SCALE GENOMIC DNA]</scope>
    <source>
        <strain evidence="1 2">KCTC 23863</strain>
    </source>
</reference>
<dbReference type="SUPFAM" id="SSF55874">
    <property type="entry name" value="ATPase domain of HSP90 chaperone/DNA topoisomerase II/histidine kinase"/>
    <property type="match status" value="1"/>
</dbReference>
<dbReference type="OrthoDB" id="8765545at2"/>
<dbReference type="Pfam" id="PF13589">
    <property type="entry name" value="HATPase_c_3"/>
    <property type="match status" value="1"/>
</dbReference>
<evidence type="ECO:0000313" key="1">
    <source>
        <dbReference type="EMBL" id="MXQ10943.1"/>
    </source>
</evidence>
<reference evidence="1 2" key="1">
    <citation type="submission" date="2019-12" db="EMBL/GenBank/DDBJ databases">
        <authorList>
            <person name="Yuan C.-G."/>
        </authorList>
    </citation>
    <scope>NUCLEOTIDE SEQUENCE [LARGE SCALE GENOMIC DNA]</scope>
    <source>
        <strain evidence="1 2">KCTC 23863</strain>
    </source>
</reference>
<gene>
    <name evidence="1" type="ORF">GR328_05660</name>
</gene>
<protein>
    <recommendedName>
        <fullName evidence="3">Histidine kinase-, DNA gyrase B-, and HSP90-like ATPase</fullName>
    </recommendedName>
</protein>
<organism evidence="1 2">
    <name type="scientific">Microvirga makkahensis</name>
    <dbReference type="NCBI Taxonomy" id="1128670"/>
    <lineage>
        <taxon>Bacteria</taxon>
        <taxon>Pseudomonadati</taxon>
        <taxon>Pseudomonadota</taxon>
        <taxon>Alphaproteobacteria</taxon>
        <taxon>Hyphomicrobiales</taxon>
        <taxon>Methylobacteriaceae</taxon>
        <taxon>Microvirga</taxon>
    </lineage>
</organism>
<comment type="caution">
    <text evidence="1">The sequence shown here is derived from an EMBL/GenBank/DDBJ whole genome shotgun (WGS) entry which is preliminary data.</text>
</comment>
<dbReference type="EMBL" id="WURB01000003">
    <property type="protein sequence ID" value="MXQ10943.1"/>
    <property type="molecule type" value="Genomic_DNA"/>
</dbReference>
<sequence length="659" mass="74111">MAAQRLKVVAQPDTFHRIARARPLSAIAELIWNSLDADATEVTVYFDETDIALNAIVIEDNGVGATPDEAKDFFGKLGGSWKKPGARTKTHGRVLHGNLGQGRYKALSVGRSVSWKFFYESDGSIYEFTLDVLSDDPSEVRTSEPVPSSRTMTGCIVKIGEPHKQFRNLDGEQAASELTELFAMYLADYPDIVINYGSHRLDPTNAISNQFVLPIPPEVASDGQSAPAGKLRVIEWKHLSKRNLYICDSQGFAAQQVPAKFSFKQFSFSAYLSSPYLDILGDQNLLDLADLDPLAAEVIQSAKSLLKEHYDGEAKKEAARMIADWKSSDIYPYRDKPKNSVEEAERQVFEIVAVKIQSANAELAGAPKAAKALQLELLRHAIETGPNQLRELLAKVVDLPKHEQDDLAALLEETTLSSIIGAAKVVTDRLNFLRGLYQTVYEYKKDGRIKERTQLHRILVNNPWIFGEEFAVSTDDRDLTAVLKAHRQHLDDDLVIDEPVKHIDQTRGVVDLMLSRLLRRYRKNEVEHLVVELKRPGVPVGEKEIAQIKKYAASIENDGRFSIRNGIVWHFWVVSDSLDKYGKYEVEADTTGQGLVRNTATVKIHVVTWDQLIEDNKARYQFIQERLNFSANDERAMQFLRKEYAALLEGVVVSSDERK</sequence>
<proteinExistence type="predicted"/>
<accession>A0A7X3MPS6</accession>
<dbReference type="AlphaFoldDB" id="A0A7X3MPS6"/>
<dbReference type="InterPro" id="IPR036890">
    <property type="entry name" value="HATPase_C_sf"/>
</dbReference>
<evidence type="ECO:0008006" key="3">
    <source>
        <dbReference type="Google" id="ProtNLM"/>
    </source>
</evidence>
<evidence type="ECO:0000313" key="2">
    <source>
        <dbReference type="Proteomes" id="UP000436483"/>
    </source>
</evidence>
<dbReference type="RefSeq" id="WP_160883549.1">
    <property type="nucleotide sequence ID" value="NZ_WURB01000003.1"/>
</dbReference>
<dbReference type="Gene3D" id="3.30.565.10">
    <property type="entry name" value="Histidine kinase-like ATPase, C-terminal domain"/>
    <property type="match status" value="1"/>
</dbReference>
<name>A0A7X3MPS6_9HYPH</name>
<keyword evidence="2" id="KW-1185">Reference proteome</keyword>